<feature type="chain" id="PRO_5004194562" description="Outer membrane protein V" evidence="6">
    <location>
        <begin position="23"/>
        <end position="261"/>
    </location>
</feature>
<comment type="caution">
    <text evidence="7">The sequence shown here is derived from an EMBL/GenBank/DDBJ whole genome shotgun (WGS) entry which is preliminary data.</text>
</comment>
<evidence type="ECO:0000256" key="6">
    <source>
        <dbReference type="SAM" id="SignalP"/>
    </source>
</evidence>
<dbReference type="EMBL" id="AAQH01000002">
    <property type="protein sequence ID" value="EAT13426.1"/>
    <property type="molecule type" value="Genomic_DNA"/>
</dbReference>
<comment type="subcellular location">
    <subcellularLocation>
        <location evidence="1">Cell outer membrane</location>
    </subcellularLocation>
</comment>
<proteinExistence type="inferred from homology"/>
<dbReference type="HOGENOM" id="CLU_063465_1_1_6"/>
<keyword evidence="8" id="KW-1185">Reference proteome</keyword>
<dbReference type="InterPro" id="IPR010583">
    <property type="entry name" value="MipA"/>
</dbReference>
<feature type="signal peptide" evidence="6">
    <location>
        <begin position="1"/>
        <end position="22"/>
    </location>
</feature>
<evidence type="ECO:0000256" key="2">
    <source>
        <dbReference type="ARBA" id="ARBA00005722"/>
    </source>
</evidence>
<evidence type="ECO:0000256" key="1">
    <source>
        <dbReference type="ARBA" id="ARBA00004442"/>
    </source>
</evidence>
<evidence type="ECO:0000313" key="7">
    <source>
        <dbReference type="EMBL" id="EAT13426.1"/>
    </source>
</evidence>
<keyword evidence="3 6" id="KW-0732">Signal</keyword>
<keyword evidence="5" id="KW-0998">Cell outer membrane</keyword>
<evidence type="ECO:0008006" key="9">
    <source>
        <dbReference type="Google" id="ProtNLM"/>
    </source>
</evidence>
<dbReference type="PANTHER" id="PTHR38776">
    <property type="entry name" value="MLTA-INTERACTING PROTEIN-RELATED"/>
    <property type="match status" value="1"/>
</dbReference>
<dbReference type="STRING" id="207949.RED65_01660"/>
<evidence type="ECO:0000256" key="5">
    <source>
        <dbReference type="ARBA" id="ARBA00023237"/>
    </source>
</evidence>
<dbReference type="AlphaFoldDB" id="Q1N4K2"/>
<sequence length="261" mass="29413">MVRFHIKAITVVFISFALRVEASSNTEQDTNKTEYLEVGGAGLFSSPPWINSQTKALPTPFISGRNGNWYFGLDHGIFSYQTQWQSLHIRAGLGYRDESMNSSLFGDANDSRLKNAKDADAEITLNSGLAWHWFSIDVQQDISGQSNGATVMPAVTIPVFKLPGNYQPMAKLMLGSRWLSKKYANSIYGSNKSIDDLQAYQPGEAVNPSTTLLMMWPISYNWQARLRWQKEWLDSKIKKSPLVGNSSSEQAMFTLTYRIKY</sequence>
<comment type="similarity">
    <text evidence="2">Belongs to the MipA/OmpV family.</text>
</comment>
<dbReference type="GO" id="GO:0009279">
    <property type="term" value="C:cell outer membrane"/>
    <property type="evidence" value="ECO:0007669"/>
    <property type="project" value="UniProtKB-SubCell"/>
</dbReference>
<reference evidence="7 8" key="1">
    <citation type="submission" date="2006-03" db="EMBL/GenBank/DDBJ databases">
        <authorList>
            <person name="Pinhassi J."/>
            <person name="Pedros-Alio C."/>
            <person name="Ferriera S."/>
            <person name="Johnson J."/>
            <person name="Kravitz S."/>
            <person name="Halpern A."/>
            <person name="Remington K."/>
            <person name="Beeson K."/>
            <person name="Tran B."/>
            <person name="Rogers Y.-H."/>
            <person name="Friedman R."/>
            <person name="Venter J.C."/>
        </authorList>
    </citation>
    <scope>NUCLEOTIDE SEQUENCE [LARGE SCALE GENOMIC DNA]</scope>
    <source>
        <strain evidence="7 8">RED65</strain>
    </source>
</reference>
<evidence type="ECO:0000256" key="3">
    <source>
        <dbReference type="ARBA" id="ARBA00022729"/>
    </source>
</evidence>
<evidence type="ECO:0000313" key="8">
    <source>
        <dbReference type="Proteomes" id="UP000004263"/>
    </source>
</evidence>
<dbReference type="PANTHER" id="PTHR38776:SF1">
    <property type="entry name" value="MLTA-INTERACTING PROTEIN-RELATED"/>
    <property type="match status" value="1"/>
</dbReference>
<gene>
    <name evidence="7" type="ORF">RED65_01660</name>
</gene>
<dbReference type="Proteomes" id="UP000004263">
    <property type="component" value="Unassembled WGS sequence"/>
</dbReference>
<dbReference type="RefSeq" id="WP_007017810.1">
    <property type="nucleotide sequence ID" value="NZ_CH724114.1"/>
</dbReference>
<keyword evidence="4" id="KW-0472">Membrane</keyword>
<protein>
    <recommendedName>
        <fullName evidence="9">Outer membrane protein V</fullName>
    </recommendedName>
</protein>
<dbReference type="Pfam" id="PF06629">
    <property type="entry name" value="MipA"/>
    <property type="match status" value="1"/>
</dbReference>
<organism evidence="7 8">
    <name type="scientific">Bermanella marisrubri</name>
    <dbReference type="NCBI Taxonomy" id="207949"/>
    <lineage>
        <taxon>Bacteria</taxon>
        <taxon>Pseudomonadati</taxon>
        <taxon>Pseudomonadota</taxon>
        <taxon>Gammaproteobacteria</taxon>
        <taxon>Oceanospirillales</taxon>
        <taxon>Oceanospirillaceae</taxon>
        <taxon>Bermanella</taxon>
    </lineage>
</organism>
<accession>Q1N4K2</accession>
<evidence type="ECO:0000256" key="4">
    <source>
        <dbReference type="ARBA" id="ARBA00023136"/>
    </source>
</evidence>
<name>Q1N4K2_9GAMM</name>